<keyword evidence="2" id="KW-0479">Metal-binding</keyword>
<evidence type="ECO:0000256" key="5">
    <source>
        <dbReference type="ARBA" id="ARBA00022833"/>
    </source>
</evidence>
<dbReference type="InterPro" id="IPR013087">
    <property type="entry name" value="Znf_C2H2_type"/>
</dbReference>
<evidence type="ECO:0000313" key="9">
    <source>
        <dbReference type="Ensembl" id="ENSSLUP00000038245.1"/>
    </source>
</evidence>
<evidence type="ECO:0000256" key="1">
    <source>
        <dbReference type="ARBA" id="ARBA00004123"/>
    </source>
</evidence>
<feature type="compositionally biased region" description="Polar residues" evidence="7">
    <location>
        <begin position="296"/>
        <end position="307"/>
    </location>
</feature>
<dbReference type="InterPro" id="IPR003604">
    <property type="entry name" value="Matrin/U1-like-C_Znf_C2H2"/>
</dbReference>
<dbReference type="Gene3D" id="3.30.160.60">
    <property type="entry name" value="Classic Zinc Finger"/>
    <property type="match status" value="3"/>
</dbReference>
<dbReference type="GO" id="GO:0003676">
    <property type="term" value="F:nucleic acid binding"/>
    <property type="evidence" value="ECO:0007669"/>
    <property type="project" value="InterPro"/>
</dbReference>
<dbReference type="PROSITE" id="PS00028">
    <property type="entry name" value="ZINC_FINGER_C2H2_1"/>
    <property type="match status" value="1"/>
</dbReference>
<keyword evidence="10" id="KW-1185">Reference proteome</keyword>
<keyword evidence="5" id="KW-0862">Zinc</keyword>
<accession>A0A8C9ZGU3</accession>
<dbReference type="SUPFAM" id="SSF57667">
    <property type="entry name" value="beta-beta-alpha zinc fingers"/>
    <property type="match status" value="3"/>
</dbReference>
<evidence type="ECO:0000256" key="7">
    <source>
        <dbReference type="SAM" id="MobiDB-lite"/>
    </source>
</evidence>
<name>A0A8C9ZGU3_SANLU</name>
<feature type="region of interest" description="Disordered" evidence="7">
    <location>
        <begin position="1"/>
        <end position="63"/>
    </location>
</feature>
<dbReference type="PANTHER" id="PTHR23067:SF6">
    <property type="entry name" value="ZINC FINGER PROTEIN 385C"/>
    <property type="match status" value="1"/>
</dbReference>
<dbReference type="FunFam" id="3.30.160.60:FF:000121">
    <property type="entry name" value="zinc finger protein 385B isoform X1"/>
    <property type="match status" value="1"/>
</dbReference>
<evidence type="ECO:0000256" key="4">
    <source>
        <dbReference type="ARBA" id="ARBA00022771"/>
    </source>
</evidence>
<feature type="domain" description="C2H2-type" evidence="8">
    <location>
        <begin position="179"/>
        <end position="201"/>
    </location>
</feature>
<proteinExistence type="predicted"/>
<protein>
    <submittedName>
        <fullName evidence="9">Zinc finger protein 385C</fullName>
    </submittedName>
</protein>
<dbReference type="Pfam" id="PF12874">
    <property type="entry name" value="zf-met"/>
    <property type="match status" value="3"/>
</dbReference>
<evidence type="ECO:0000256" key="3">
    <source>
        <dbReference type="ARBA" id="ARBA00022737"/>
    </source>
</evidence>
<dbReference type="GO" id="GO:0008270">
    <property type="term" value="F:zinc ion binding"/>
    <property type="evidence" value="ECO:0007669"/>
    <property type="project" value="UniProtKB-KW"/>
</dbReference>
<feature type="compositionally biased region" description="Basic and acidic residues" evidence="7">
    <location>
        <begin position="331"/>
        <end position="344"/>
    </location>
</feature>
<dbReference type="InterPro" id="IPR036236">
    <property type="entry name" value="Znf_C2H2_sf"/>
</dbReference>
<dbReference type="GeneTree" id="ENSGT00940000157202"/>
<dbReference type="PANTHER" id="PTHR23067">
    <property type="entry name" value="DOUBLE-STRANDED RNA-BINDING ZINC FINGER PROTEIN"/>
    <property type="match status" value="1"/>
</dbReference>
<evidence type="ECO:0000256" key="2">
    <source>
        <dbReference type="ARBA" id="ARBA00022723"/>
    </source>
</evidence>
<gene>
    <name evidence="9" type="primary">LOC116061346</name>
</gene>
<evidence type="ECO:0000256" key="6">
    <source>
        <dbReference type="ARBA" id="ARBA00023242"/>
    </source>
</evidence>
<feature type="compositionally biased region" description="Low complexity" evidence="7">
    <location>
        <begin position="247"/>
        <end position="265"/>
    </location>
</feature>
<dbReference type="SMART" id="SM00451">
    <property type="entry name" value="ZnF_U1"/>
    <property type="match status" value="3"/>
</dbReference>
<dbReference type="GO" id="GO:0005634">
    <property type="term" value="C:nucleus"/>
    <property type="evidence" value="ECO:0007669"/>
    <property type="project" value="UniProtKB-SubCell"/>
</dbReference>
<evidence type="ECO:0000313" key="10">
    <source>
        <dbReference type="Proteomes" id="UP000694568"/>
    </source>
</evidence>
<feature type="compositionally biased region" description="Low complexity" evidence="7">
    <location>
        <begin position="272"/>
        <end position="295"/>
    </location>
</feature>
<sequence length="388" mass="42021">MDSNNGGTMKPSGMKRPKSPVWLDSNAPPKSQEDQAEEEEEEDEEERRVHRAKRERRQGSSSATMCHVCNIQLNSSAQAQIHYRGKTHQRRLHRLAKAVSTGALSQSQVHPLLGSLSLPGRPLQPQTHAQLEHFLPLRVNSSSPLSLFPNFSTMDPVQKAVINHTFGVAPPKKKPIISCNICHLRFNSTTQAEAHYKGHKHARKLKALETQRNRQKNTSTTGKDGERRRGVMGGGTVPTVSHLKDITGPSTSSQPAQQQPESGQECSLAHTPSSQPSSTDSSSLRSPQLSPLISPGSQLSDLPSDSPTMEGCSPATGSGPHSDPQGSSTGGEEKEVVKVEEAKKAKSNKKPLQCPTCKVTVNSSSQLEAHCSGMLYNTTDIMLVSLGF</sequence>
<reference evidence="9" key="2">
    <citation type="submission" date="2025-09" db="UniProtKB">
        <authorList>
            <consortium name="Ensembl"/>
        </authorList>
    </citation>
    <scope>IDENTIFICATION</scope>
</reference>
<dbReference type="SMART" id="SM00355">
    <property type="entry name" value="ZnF_C2H2"/>
    <property type="match status" value="3"/>
</dbReference>
<organism evidence="9 10">
    <name type="scientific">Sander lucioperca</name>
    <name type="common">Pike-perch</name>
    <name type="synonym">Perca lucioperca</name>
    <dbReference type="NCBI Taxonomy" id="283035"/>
    <lineage>
        <taxon>Eukaryota</taxon>
        <taxon>Metazoa</taxon>
        <taxon>Chordata</taxon>
        <taxon>Craniata</taxon>
        <taxon>Vertebrata</taxon>
        <taxon>Euteleostomi</taxon>
        <taxon>Actinopterygii</taxon>
        <taxon>Neopterygii</taxon>
        <taxon>Teleostei</taxon>
        <taxon>Neoteleostei</taxon>
        <taxon>Acanthomorphata</taxon>
        <taxon>Eupercaria</taxon>
        <taxon>Perciformes</taxon>
        <taxon>Percoidei</taxon>
        <taxon>Percidae</taxon>
        <taxon>Luciopercinae</taxon>
        <taxon>Sander</taxon>
    </lineage>
</organism>
<dbReference type="Proteomes" id="UP000694568">
    <property type="component" value="Unplaced"/>
</dbReference>
<keyword evidence="4" id="KW-0863">Zinc-finger</keyword>
<keyword evidence="3" id="KW-0677">Repeat</keyword>
<feature type="compositionally biased region" description="Acidic residues" evidence="7">
    <location>
        <begin position="34"/>
        <end position="45"/>
    </location>
</feature>
<comment type="subcellular location">
    <subcellularLocation>
        <location evidence="1">Nucleus</location>
    </subcellularLocation>
</comment>
<dbReference type="AlphaFoldDB" id="A0A8C9ZGU3"/>
<reference evidence="9" key="1">
    <citation type="submission" date="2025-08" db="UniProtKB">
        <authorList>
            <consortium name="Ensembl"/>
        </authorList>
    </citation>
    <scope>IDENTIFICATION</scope>
</reference>
<dbReference type="InterPro" id="IPR051845">
    <property type="entry name" value="Znf385"/>
</dbReference>
<evidence type="ECO:0000259" key="8">
    <source>
        <dbReference type="PROSITE" id="PS00028"/>
    </source>
</evidence>
<dbReference type="Ensembl" id="ENSSLUT00000039460.1">
    <property type="protein sequence ID" value="ENSSLUP00000038245.1"/>
    <property type="gene ID" value="ENSSLUG00000017097.1"/>
</dbReference>
<feature type="region of interest" description="Disordered" evidence="7">
    <location>
        <begin position="206"/>
        <end position="353"/>
    </location>
</feature>
<keyword evidence="6" id="KW-0539">Nucleus</keyword>